<evidence type="ECO:0000256" key="5">
    <source>
        <dbReference type="ARBA" id="ARBA00022679"/>
    </source>
</evidence>
<evidence type="ECO:0000313" key="15">
    <source>
        <dbReference type="Proteomes" id="UP001148838"/>
    </source>
</evidence>
<keyword evidence="9" id="KW-0472">Membrane</keyword>
<keyword evidence="6 11" id="KW-0812">Transmembrane</keyword>
<dbReference type="InterPro" id="IPR038577">
    <property type="entry name" value="GT10-like_C_sf"/>
</dbReference>
<protein>
    <recommendedName>
        <fullName evidence="11">Fucosyltransferase</fullName>
        <ecNumber evidence="11">2.4.1.-</ecNumber>
    </recommendedName>
</protein>
<keyword evidence="8" id="KW-1133">Transmembrane helix</keyword>
<organism evidence="14 15">
    <name type="scientific">Periplaneta americana</name>
    <name type="common">American cockroach</name>
    <name type="synonym">Blatta americana</name>
    <dbReference type="NCBI Taxonomy" id="6978"/>
    <lineage>
        <taxon>Eukaryota</taxon>
        <taxon>Metazoa</taxon>
        <taxon>Ecdysozoa</taxon>
        <taxon>Arthropoda</taxon>
        <taxon>Hexapoda</taxon>
        <taxon>Insecta</taxon>
        <taxon>Pterygota</taxon>
        <taxon>Neoptera</taxon>
        <taxon>Polyneoptera</taxon>
        <taxon>Dictyoptera</taxon>
        <taxon>Blattodea</taxon>
        <taxon>Blattoidea</taxon>
        <taxon>Blattidae</taxon>
        <taxon>Blattinae</taxon>
        <taxon>Periplaneta</taxon>
    </lineage>
</organism>
<dbReference type="InterPro" id="IPR055270">
    <property type="entry name" value="Glyco_tran_10_C"/>
</dbReference>
<accession>A0ABQ8T6W3</accession>
<evidence type="ECO:0000256" key="2">
    <source>
        <dbReference type="ARBA" id="ARBA00004922"/>
    </source>
</evidence>
<evidence type="ECO:0000313" key="14">
    <source>
        <dbReference type="EMBL" id="KAJ4441647.1"/>
    </source>
</evidence>
<dbReference type="SUPFAM" id="SSF53756">
    <property type="entry name" value="UDP-Glycosyltransferase/glycogen phosphorylase"/>
    <property type="match status" value="1"/>
</dbReference>
<name>A0ABQ8T6W3_PERAM</name>
<evidence type="ECO:0000256" key="3">
    <source>
        <dbReference type="ARBA" id="ARBA00008919"/>
    </source>
</evidence>
<comment type="similarity">
    <text evidence="3 11">Belongs to the glycosyltransferase 10 family.</text>
</comment>
<keyword evidence="7" id="KW-0735">Signal-anchor</keyword>
<dbReference type="InterPro" id="IPR001503">
    <property type="entry name" value="Glyco_trans_10"/>
</dbReference>
<keyword evidence="11" id="KW-0333">Golgi apparatus</keyword>
<dbReference type="Proteomes" id="UP001148838">
    <property type="component" value="Unassembled WGS sequence"/>
</dbReference>
<evidence type="ECO:0000256" key="9">
    <source>
        <dbReference type="ARBA" id="ARBA00023136"/>
    </source>
</evidence>
<reference evidence="14 15" key="1">
    <citation type="journal article" date="2022" name="Allergy">
        <title>Genome assembly and annotation of Periplaneta americana reveal a comprehensive cockroach allergen profile.</title>
        <authorList>
            <person name="Wang L."/>
            <person name="Xiong Q."/>
            <person name="Saelim N."/>
            <person name="Wang L."/>
            <person name="Nong W."/>
            <person name="Wan A.T."/>
            <person name="Shi M."/>
            <person name="Liu X."/>
            <person name="Cao Q."/>
            <person name="Hui J.H.L."/>
            <person name="Sookrung N."/>
            <person name="Leung T.F."/>
            <person name="Tungtrongchitr A."/>
            <person name="Tsui S.K.W."/>
        </authorList>
    </citation>
    <scope>NUCLEOTIDE SEQUENCE [LARGE SCALE GENOMIC DNA]</scope>
    <source>
        <strain evidence="14">PWHHKU_190912</strain>
    </source>
</reference>
<dbReference type="InterPro" id="IPR031481">
    <property type="entry name" value="Glyco_tran_10_N"/>
</dbReference>
<evidence type="ECO:0000256" key="1">
    <source>
        <dbReference type="ARBA" id="ARBA00004447"/>
    </source>
</evidence>
<dbReference type="PANTHER" id="PTHR11929:SF194">
    <property type="entry name" value="ALPHA-(1,3)-FUCOSYLTRANSFERASE 10"/>
    <property type="match status" value="1"/>
</dbReference>
<feature type="domain" description="Fucosyltransferase N-terminal" evidence="13">
    <location>
        <begin position="28"/>
        <end position="128"/>
    </location>
</feature>
<evidence type="ECO:0000259" key="13">
    <source>
        <dbReference type="Pfam" id="PF17039"/>
    </source>
</evidence>
<dbReference type="Pfam" id="PF17039">
    <property type="entry name" value="Glyco_tran_10_N"/>
    <property type="match status" value="1"/>
</dbReference>
<evidence type="ECO:0000256" key="6">
    <source>
        <dbReference type="ARBA" id="ARBA00022692"/>
    </source>
</evidence>
<proteinExistence type="inferred from homology"/>
<feature type="domain" description="Fucosyltransferase C-terminal" evidence="12">
    <location>
        <begin position="162"/>
        <end position="303"/>
    </location>
</feature>
<evidence type="ECO:0000256" key="4">
    <source>
        <dbReference type="ARBA" id="ARBA00022676"/>
    </source>
</evidence>
<dbReference type="Pfam" id="PF00852">
    <property type="entry name" value="Glyco_transf_10"/>
    <property type="match status" value="1"/>
</dbReference>
<evidence type="ECO:0000256" key="7">
    <source>
        <dbReference type="ARBA" id="ARBA00022968"/>
    </source>
</evidence>
<dbReference type="EMBL" id="JAJSOF020000015">
    <property type="protein sequence ID" value="KAJ4441647.1"/>
    <property type="molecule type" value="Genomic_DNA"/>
</dbReference>
<dbReference type="Gene3D" id="3.40.50.11660">
    <property type="entry name" value="Glycosyl transferase family 10, C-terminal domain"/>
    <property type="match status" value="1"/>
</dbReference>
<sequence>IYNETPYMREEVFYHQFSENESLPDVKDPVILWWTPFTGQKGAVRDCGNVKCFFTEDRRFNTHNLTKALIFYGSKFDLIDLPLPRNGLTYDWALLHEESPKNTPVLSHLESLELFNITATFSRHSHFPLTLQYLKSLDALTDMTYFVPIERKEQLLLEIAPVIYVHSDCDTPLERDAYATELMKYIPIDSYGKCVQNKELPKHLSDPMESMDSEEFFHFVARYKFTLSFENAVCEDYITEKLWRPLIVGSIPIYMGSPSVMDWLPNNNSAILAADFKSPKELAEYLQTLNSNISKYNSFLKHKLGSSNERITNRRLIDAFEKRKWGIDNDFEKGNFIEHFECFVCEQEHKKLSGERTQIGGISTEHYNCPVPVSPLTNEKDKENWWVDQWYTGKCEAKILRKYIEVGKHNYNYEEFYDELRNMFLHKMC</sequence>
<keyword evidence="5 11" id="KW-0808">Transferase</keyword>
<evidence type="ECO:0000259" key="12">
    <source>
        <dbReference type="Pfam" id="PF00852"/>
    </source>
</evidence>
<evidence type="ECO:0000256" key="11">
    <source>
        <dbReference type="RuleBase" id="RU003832"/>
    </source>
</evidence>
<evidence type="ECO:0000256" key="10">
    <source>
        <dbReference type="ARBA" id="ARBA00023180"/>
    </source>
</evidence>
<dbReference type="EC" id="2.4.1.-" evidence="11"/>
<feature type="non-terminal residue" evidence="14">
    <location>
        <position position="1"/>
    </location>
</feature>
<comment type="caution">
    <text evidence="14">The sequence shown here is derived from an EMBL/GenBank/DDBJ whole genome shotgun (WGS) entry which is preliminary data.</text>
</comment>
<keyword evidence="15" id="KW-1185">Reference proteome</keyword>
<evidence type="ECO:0000256" key="8">
    <source>
        <dbReference type="ARBA" id="ARBA00022989"/>
    </source>
</evidence>
<keyword evidence="10" id="KW-0325">Glycoprotein</keyword>
<comment type="pathway">
    <text evidence="2">Protein modification; protein glycosylation.</text>
</comment>
<comment type="subcellular location">
    <subcellularLocation>
        <location evidence="1 11">Golgi apparatus</location>
        <location evidence="1 11">Golgi stack membrane</location>
        <topology evidence="1 11">Single-pass type II membrane protein</topology>
    </subcellularLocation>
</comment>
<dbReference type="PANTHER" id="PTHR11929">
    <property type="entry name" value="ALPHA- 1,3 -FUCOSYLTRANSFERASE"/>
    <property type="match status" value="1"/>
</dbReference>
<keyword evidence="4 11" id="KW-0328">Glycosyltransferase</keyword>
<gene>
    <name evidence="14" type="ORF">ANN_11505</name>
</gene>